<dbReference type="AlphaFoldDB" id="A0A1J6I7V7"/>
<protein>
    <submittedName>
        <fullName evidence="1">Uncharacterized protein</fullName>
    </submittedName>
</protein>
<dbReference type="Proteomes" id="UP000187609">
    <property type="component" value="Unassembled WGS sequence"/>
</dbReference>
<gene>
    <name evidence="1" type="ORF">A4A49_60609</name>
</gene>
<comment type="caution">
    <text evidence="1">The sequence shown here is derived from an EMBL/GenBank/DDBJ whole genome shotgun (WGS) entry which is preliminary data.</text>
</comment>
<reference evidence="1" key="1">
    <citation type="submission" date="2016-11" db="EMBL/GenBank/DDBJ databases">
        <title>The genome of Nicotiana attenuata.</title>
        <authorList>
            <person name="Xu S."/>
            <person name="Brockmoeller T."/>
            <person name="Gaquerel E."/>
            <person name="Navarro A."/>
            <person name="Kuhl H."/>
            <person name="Gase K."/>
            <person name="Ling Z."/>
            <person name="Zhou W."/>
            <person name="Kreitzer C."/>
            <person name="Stanke M."/>
            <person name="Tang H."/>
            <person name="Lyons E."/>
            <person name="Pandey P."/>
            <person name="Pandey S.P."/>
            <person name="Timmermann B."/>
            <person name="Baldwin I.T."/>
        </authorList>
    </citation>
    <scope>NUCLEOTIDE SEQUENCE [LARGE SCALE GENOMIC DNA]</scope>
    <source>
        <strain evidence="1">UT</strain>
    </source>
</reference>
<evidence type="ECO:0000313" key="2">
    <source>
        <dbReference type="Proteomes" id="UP000187609"/>
    </source>
</evidence>
<dbReference type="Gramene" id="OIS96631">
    <property type="protein sequence ID" value="OIS96631"/>
    <property type="gene ID" value="A4A49_60609"/>
</dbReference>
<accession>A0A1J6I7V7</accession>
<dbReference type="EMBL" id="MJEQ01037193">
    <property type="protein sequence ID" value="OIS96631.1"/>
    <property type="molecule type" value="Genomic_DNA"/>
</dbReference>
<sequence length="88" mass="9978">MQRMDRVVVRHTYREQNRVANAMAKEAVVPSFFGRSSLLAVPPMFANDVFWILGTEVVREFLACNIETVSQNIAMLGELQYPSNDSTL</sequence>
<proteinExistence type="predicted"/>
<organism evidence="1 2">
    <name type="scientific">Nicotiana attenuata</name>
    <name type="common">Coyote tobacco</name>
    <dbReference type="NCBI Taxonomy" id="49451"/>
    <lineage>
        <taxon>Eukaryota</taxon>
        <taxon>Viridiplantae</taxon>
        <taxon>Streptophyta</taxon>
        <taxon>Embryophyta</taxon>
        <taxon>Tracheophyta</taxon>
        <taxon>Spermatophyta</taxon>
        <taxon>Magnoliopsida</taxon>
        <taxon>eudicotyledons</taxon>
        <taxon>Gunneridae</taxon>
        <taxon>Pentapetalae</taxon>
        <taxon>asterids</taxon>
        <taxon>lamiids</taxon>
        <taxon>Solanales</taxon>
        <taxon>Solanaceae</taxon>
        <taxon>Nicotianoideae</taxon>
        <taxon>Nicotianeae</taxon>
        <taxon>Nicotiana</taxon>
    </lineage>
</organism>
<keyword evidence="2" id="KW-1185">Reference proteome</keyword>
<evidence type="ECO:0000313" key="1">
    <source>
        <dbReference type="EMBL" id="OIS96631.1"/>
    </source>
</evidence>
<name>A0A1J6I7V7_NICAT</name>